<dbReference type="GO" id="GO:0043758">
    <property type="term" value="F:acetate-CoA ligase (ADP-forming) activity"/>
    <property type="evidence" value="ECO:0007669"/>
    <property type="project" value="InterPro"/>
</dbReference>
<keyword evidence="2" id="KW-1185">Reference proteome</keyword>
<dbReference type="Gene3D" id="3.40.630.30">
    <property type="match status" value="1"/>
</dbReference>
<dbReference type="RefSeq" id="WP_154616388.1">
    <property type="nucleotide sequence ID" value="NZ_CP053660.1"/>
</dbReference>
<dbReference type="InterPro" id="IPR003781">
    <property type="entry name" value="CoA-bd"/>
</dbReference>
<dbReference type="AlphaFoldDB" id="A0A6I3JER8"/>
<comment type="caution">
    <text evidence="1">The sequence shown here is derived from an EMBL/GenBank/DDBJ whole genome shotgun (WGS) entry which is preliminary data.</text>
</comment>
<dbReference type="Pfam" id="PF19045">
    <property type="entry name" value="Ligase_CoA_2"/>
    <property type="match status" value="1"/>
</dbReference>
<dbReference type="InterPro" id="IPR016181">
    <property type="entry name" value="Acyl_CoA_acyltransferase"/>
</dbReference>
<dbReference type="EMBL" id="WLCI01000016">
    <property type="protein sequence ID" value="MTB96523.1"/>
    <property type="molecule type" value="Genomic_DNA"/>
</dbReference>
<dbReference type="SUPFAM" id="SSF52210">
    <property type="entry name" value="Succinyl-CoA synthetase domains"/>
    <property type="match status" value="2"/>
</dbReference>
<dbReference type="Pfam" id="PF13607">
    <property type="entry name" value="Succ_CoA_lig"/>
    <property type="match status" value="1"/>
</dbReference>
<organism evidence="1 2">
    <name type="scientific">Nocardioides marmotae</name>
    <dbReference type="NCBI Taxonomy" id="2663857"/>
    <lineage>
        <taxon>Bacteria</taxon>
        <taxon>Bacillati</taxon>
        <taxon>Actinomycetota</taxon>
        <taxon>Actinomycetes</taxon>
        <taxon>Propionibacteriales</taxon>
        <taxon>Nocardioidaceae</taxon>
        <taxon>Nocardioides</taxon>
    </lineage>
</organism>
<dbReference type="Gene3D" id="3.30.470.20">
    <property type="entry name" value="ATP-grasp fold, B domain"/>
    <property type="match status" value="1"/>
</dbReference>
<dbReference type="Gene3D" id="3.40.50.720">
    <property type="entry name" value="NAD(P)-binding Rossmann-like Domain"/>
    <property type="match status" value="1"/>
</dbReference>
<gene>
    <name evidence="1" type="ORF">GGQ22_15720</name>
</gene>
<dbReference type="SUPFAM" id="SSF56059">
    <property type="entry name" value="Glutathione synthetase ATP-binding domain-like"/>
    <property type="match status" value="1"/>
</dbReference>
<dbReference type="SUPFAM" id="SSF55729">
    <property type="entry name" value="Acyl-CoA N-acyltransferases (Nat)"/>
    <property type="match status" value="1"/>
</dbReference>
<proteinExistence type="predicted"/>
<reference evidence="1 2" key="1">
    <citation type="submission" date="2019-10" db="EMBL/GenBank/DDBJ databases">
        <title>Nocardioides novel species isolated from the excrement of Marmot.</title>
        <authorList>
            <person name="Zhang G."/>
        </authorList>
    </citation>
    <scope>NUCLEOTIDE SEQUENCE [LARGE SCALE GENOMIC DNA]</scope>
    <source>
        <strain evidence="2">zg-579</strain>
    </source>
</reference>
<dbReference type="SMART" id="SM00881">
    <property type="entry name" value="CoA_binding"/>
    <property type="match status" value="1"/>
</dbReference>
<protein>
    <submittedName>
        <fullName evidence="1">GNAT family N-acetyltransferase</fullName>
    </submittedName>
</protein>
<name>A0A6I3JER8_9ACTN</name>
<dbReference type="PROSITE" id="PS51186">
    <property type="entry name" value="GNAT"/>
    <property type="match status" value="1"/>
</dbReference>
<dbReference type="GO" id="GO:0016747">
    <property type="term" value="F:acyltransferase activity, transferring groups other than amino-acyl groups"/>
    <property type="evidence" value="ECO:0007669"/>
    <property type="project" value="InterPro"/>
</dbReference>
<dbReference type="Pfam" id="PF13380">
    <property type="entry name" value="CoA_binding_2"/>
    <property type="match status" value="1"/>
</dbReference>
<dbReference type="Gene3D" id="3.30.1490.20">
    <property type="entry name" value="ATP-grasp fold, A domain"/>
    <property type="match status" value="1"/>
</dbReference>
<dbReference type="InterPro" id="IPR000182">
    <property type="entry name" value="GNAT_dom"/>
</dbReference>
<dbReference type="Pfam" id="PF00583">
    <property type="entry name" value="Acetyltransf_1"/>
    <property type="match status" value="1"/>
</dbReference>
<dbReference type="Gene3D" id="3.40.50.261">
    <property type="entry name" value="Succinyl-CoA synthetase domains"/>
    <property type="match status" value="2"/>
</dbReference>
<accession>A0A6I3JER8</accession>
<keyword evidence="1" id="KW-0808">Transferase</keyword>
<dbReference type="Proteomes" id="UP000433406">
    <property type="component" value="Unassembled WGS sequence"/>
</dbReference>
<dbReference type="PANTHER" id="PTHR42793">
    <property type="entry name" value="COA BINDING DOMAIN CONTAINING PROTEIN"/>
    <property type="match status" value="1"/>
</dbReference>
<evidence type="ECO:0000313" key="2">
    <source>
        <dbReference type="Proteomes" id="UP000433406"/>
    </source>
</evidence>
<dbReference type="SUPFAM" id="SSF51735">
    <property type="entry name" value="NAD(P)-binding Rossmann-fold domains"/>
    <property type="match status" value="1"/>
</dbReference>
<dbReference type="CDD" id="cd04301">
    <property type="entry name" value="NAT_SF"/>
    <property type="match status" value="1"/>
</dbReference>
<evidence type="ECO:0000313" key="1">
    <source>
        <dbReference type="EMBL" id="MTB96523.1"/>
    </source>
</evidence>
<dbReference type="PANTHER" id="PTHR42793:SF1">
    <property type="entry name" value="PEPTIDYL-LYSINE N-ACETYLTRANSFERASE PATZ"/>
    <property type="match status" value="1"/>
</dbReference>
<dbReference type="Pfam" id="PF13549">
    <property type="entry name" value="ATP-grasp_5"/>
    <property type="match status" value="1"/>
</dbReference>
<dbReference type="InterPro" id="IPR013815">
    <property type="entry name" value="ATP_grasp_subdomain_1"/>
</dbReference>
<dbReference type="InterPro" id="IPR032875">
    <property type="entry name" value="Succ_CoA_lig_flav_dom"/>
</dbReference>
<dbReference type="InterPro" id="IPR043938">
    <property type="entry name" value="Ligase_CoA_dom"/>
</dbReference>
<dbReference type="GO" id="GO:0005524">
    <property type="term" value="F:ATP binding"/>
    <property type="evidence" value="ECO:0007669"/>
    <property type="project" value="InterPro"/>
</dbReference>
<dbReference type="InterPro" id="IPR016102">
    <property type="entry name" value="Succinyl-CoA_synth-like"/>
</dbReference>
<sequence>MTAPVEVRPADVLLADGSIAVVRALRQSDGPALHDLHESVSDEAIRMRFFSSARHAAHRYVDTMLASESTLALVAEARGELLGLATAEPLDAATAEVAFLVADAARGRGVGTLLLEHVAALASAQGFTRFEADVLTENHAMLSVFARAGYVEGRDSDSGVVMLRLATRAGSVPSARADERDFRAEARSLRPLLRPRAVAVVGAGPGGTDLGAAVLDQVLGGVLGRAATRGPDGRVVVVHPTAAEVAGVATTPSLAAAGEVDLVLVCVPEQDVVEAVREAGAAGAGAAVIVSPEPAPPDSAGRRELLAAARAAGVRLVGPDSLGVLLAGPERVLNATYQQVVPPPGGLAIASQSGGVGAALLRRADEAGLGVHSLVALGAKVDVSSNDLLAAWYDDEEVRAAGLYLQSFGNAAKFARFARRFSRRKPLLAVVGGRAPGADGERRPGGLRSVGVDALFAQSGVLGCRDVDDLVETARLLAEQPLPAGGRVAVLGNTGGTGVLVADAARAEGLVVPELSAALQERLRPLLAAGGAPTNPVDAGVSATPEQLGRLLDEVLDSGEVDAAVLVPVATALTDAAATVRALGEARARHPQLPVLAVPVGLDLATTAGPGGTTVHATPAAAVGSLAHAVRYAAWLADEEGPGAPLTDAAEAARTRSLARDLLRRGSSGWSDGSDVAALLAAYGLAAVGTTARSATGAARAAGALGLPVAVKVVDAGTVRRAEAGLVRTGLRTREQVRDAYRDFAGSVGGAPEVLVQPMVSGTEVALGVVRDPTLGPLVTVASGGVPPGLRSDQVILVAPVTEADARRAVGSLRSTALLAADGGGATEVLEPVVGLLVSLGRLVTDVPEVAELVLDAVVPGPGAGCQVVDAKLRLGTPLGPDPTAPRQLRSAD</sequence>
<dbReference type="InterPro" id="IPR036291">
    <property type="entry name" value="NAD(P)-bd_dom_sf"/>
</dbReference>